<dbReference type="AlphaFoldDB" id="A0A7W8QSL6"/>
<keyword evidence="2" id="KW-1185">Reference proteome</keyword>
<dbReference type="RefSeq" id="WP_221331669.1">
    <property type="nucleotide sequence ID" value="NZ_BAAAJD010000105.1"/>
</dbReference>
<sequence>MGRANRRKNLTPEDDMRLRFLAIDPDTGGDHCPAFFIDDDTGDLVFQGEAVTDRGDLDQIEAHSRMAETETAVRLPARMAHRILEALHGIDDPPVR</sequence>
<evidence type="ECO:0000313" key="2">
    <source>
        <dbReference type="Proteomes" id="UP000572635"/>
    </source>
</evidence>
<comment type="caution">
    <text evidence="1">The sequence shown here is derived from an EMBL/GenBank/DDBJ whole genome shotgun (WGS) entry which is preliminary data.</text>
</comment>
<organism evidence="1 2">
    <name type="scientific">Nocardiopsis composta</name>
    <dbReference type="NCBI Taxonomy" id="157465"/>
    <lineage>
        <taxon>Bacteria</taxon>
        <taxon>Bacillati</taxon>
        <taxon>Actinomycetota</taxon>
        <taxon>Actinomycetes</taxon>
        <taxon>Streptosporangiales</taxon>
        <taxon>Nocardiopsidaceae</taxon>
        <taxon>Nocardiopsis</taxon>
    </lineage>
</organism>
<dbReference type="EMBL" id="JACHDB010000001">
    <property type="protein sequence ID" value="MBB5435180.1"/>
    <property type="molecule type" value="Genomic_DNA"/>
</dbReference>
<gene>
    <name evidence="1" type="ORF">HDA36_005264</name>
</gene>
<dbReference type="Proteomes" id="UP000572635">
    <property type="component" value="Unassembled WGS sequence"/>
</dbReference>
<reference evidence="1 2" key="1">
    <citation type="submission" date="2020-08" db="EMBL/GenBank/DDBJ databases">
        <title>Sequencing the genomes of 1000 actinobacteria strains.</title>
        <authorList>
            <person name="Klenk H.-P."/>
        </authorList>
    </citation>
    <scope>NUCLEOTIDE SEQUENCE [LARGE SCALE GENOMIC DNA]</scope>
    <source>
        <strain evidence="1 2">DSM 44551</strain>
    </source>
</reference>
<name>A0A7W8QSL6_9ACTN</name>
<accession>A0A7W8QSL6</accession>
<protein>
    <submittedName>
        <fullName evidence="1">Uncharacterized protein</fullName>
    </submittedName>
</protein>
<proteinExistence type="predicted"/>
<evidence type="ECO:0000313" key="1">
    <source>
        <dbReference type="EMBL" id="MBB5435180.1"/>
    </source>
</evidence>